<reference evidence="2" key="1">
    <citation type="submission" date="2020-06" db="EMBL/GenBank/DDBJ databases">
        <authorList>
            <consortium name="Plant Systems Biology data submission"/>
        </authorList>
    </citation>
    <scope>NUCLEOTIDE SEQUENCE</scope>
    <source>
        <strain evidence="2">D6</strain>
    </source>
</reference>
<dbReference type="EMBL" id="CAICTM010000479">
    <property type="protein sequence ID" value="CAB9511345.1"/>
    <property type="molecule type" value="Genomic_DNA"/>
</dbReference>
<organism evidence="2 3">
    <name type="scientific">Seminavis robusta</name>
    <dbReference type="NCBI Taxonomy" id="568900"/>
    <lineage>
        <taxon>Eukaryota</taxon>
        <taxon>Sar</taxon>
        <taxon>Stramenopiles</taxon>
        <taxon>Ochrophyta</taxon>
        <taxon>Bacillariophyta</taxon>
        <taxon>Bacillariophyceae</taxon>
        <taxon>Bacillariophycidae</taxon>
        <taxon>Naviculales</taxon>
        <taxon>Naviculaceae</taxon>
        <taxon>Seminavis</taxon>
    </lineage>
</organism>
<protein>
    <recommendedName>
        <fullName evidence="1">PDZ domain-containing protein</fullName>
    </recommendedName>
</protein>
<dbReference type="SMART" id="SM00228">
    <property type="entry name" value="PDZ"/>
    <property type="match status" value="2"/>
</dbReference>
<dbReference type="Gene3D" id="2.30.42.10">
    <property type="match status" value="2"/>
</dbReference>
<dbReference type="SUPFAM" id="SSF50156">
    <property type="entry name" value="PDZ domain-like"/>
    <property type="match status" value="2"/>
</dbReference>
<dbReference type="InterPro" id="IPR001478">
    <property type="entry name" value="PDZ"/>
</dbReference>
<evidence type="ECO:0000313" key="3">
    <source>
        <dbReference type="Proteomes" id="UP001153069"/>
    </source>
</evidence>
<sequence length="284" mass="31333">MAALVQESLPADLSTNINNRNHEEESEDAFPDSGNSSRPLFDLSLIQGNTRSSRNGGPASVATTADLASEVGSVMMNAKEAFMKSFTFRLQEDATIDSINWGFGITLGPPKTTKKGFLRNNSRIPITSIDENSIFALSRIREGDYLKSINGRQIGPSFTPERALSKMKESLEKDGYLCVATKNREEGSDDILVHATVIKPSPDMTLEDLGMTVWVWGYLCIKSFKSKSIFKTTALKEADNIVSVNEIVCQNVDPEGFASIIRQLPREITITVLRRKQRSSGNFS</sequence>
<name>A0A9N8HGE3_9STRA</name>
<dbReference type="InterPro" id="IPR036034">
    <property type="entry name" value="PDZ_sf"/>
</dbReference>
<feature type="domain" description="PDZ" evidence="1">
    <location>
        <begin position="101"/>
        <end position="183"/>
    </location>
</feature>
<dbReference type="Proteomes" id="UP001153069">
    <property type="component" value="Unassembled WGS sequence"/>
</dbReference>
<comment type="caution">
    <text evidence="2">The sequence shown here is derived from an EMBL/GenBank/DDBJ whole genome shotgun (WGS) entry which is preliminary data.</text>
</comment>
<keyword evidence="3" id="KW-1185">Reference proteome</keyword>
<evidence type="ECO:0000313" key="2">
    <source>
        <dbReference type="EMBL" id="CAB9511345.1"/>
    </source>
</evidence>
<gene>
    <name evidence="2" type="ORF">SEMRO_480_G151450.1</name>
</gene>
<dbReference type="AlphaFoldDB" id="A0A9N8HGE3"/>
<feature type="domain" description="PDZ" evidence="1">
    <location>
        <begin position="207"/>
        <end position="276"/>
    </location>
</feature>
<dbReference type="OrthoDB" id="53290at2759"/>
<proteinExistence type="predicted"/>
<accession>A0A9N8HGE3</accession>
<evidence type="ECO:0000259" key="1">
    <source>
        <dbReference type="SMART" id="SM00228"/>
    </source>
</evidence>